<feature type="region of interest" description="Disordered" evidence="1">
    <location>
        <begin position="84"/>
        <end position="125"/>
    </location>
</feature>
<evidence type="ECO:0000256" key="1">
    <source>
        <dbReference type="SAM" id="MobiDB-lite"/>
    </source>
</evidence>
<protein>
    <submittedName>
        <fullName evidence="2">Uncharacterized protein</fullName>
    </submittedName>
</protein>
<evidence type="ECO:0000313" key="2">
    <source>
        <dbReference type="EMBL" id="KAL0130566.1"/>
    </source>
</evidence>
<feature type="compositionally biased region" description="Basic and acidic residues" evidence="1">
    <location>
        <begin position="113"/>
        <end position="125"/>
    </location>
</feature>
<dbReference type="AlphaFoldDB" id="A0AAW2GTI8"/>
<sequence length="125" mass="14988">MRCKFVTMTRCSGRERRNIQRRRTLCFMRITMLSKFKAVLYYLDNDNIKHNNIRDNNNSRKEIKPLNTQEINQLNFNDRYYATPRSRESDRETPDEHLTLSVSDGGKRCQPVNEKKKSEIVEKIM</sequence>
<evidence type="ECO:0000313" key="3">
    <source>
        <dbReference type="Proteomes" id="UP001430953"/>
    </source>
</evidence>
<accession>A0AAW2GTI8</accession>
<dbReference type="EMBL" id="JADYXP020000002">
    <property type="protein sequence ID" value="KAL0130566.1"/>
    <property type="molecule type" value="Genomic_DNA"/>
</dbReference>
<comment type="caution">
    <text evidence="2">The sequence shown here is derived from an EMBL/GenBank/DDBJ whole genome shotgun (WGS) entry which is preliminary data.</text>
</comment>
<keyword evidence="3" id="KW-1185">Reference proteome</keyword>
<name>A0AAW2GTI8_9HYME</name>
<gene>
    <name evidence="2" type="ORF">PUN28_002307</name>
</gene>
<reference evidence="2 3" key="1">
    <citation type="submission" date="2023-03" db="EMBL/GenBank/DDBJ databases">
        <title>High recombination rates correlate with genetic variation in Cardiocondyla obscurior ants.</title>
        <authorList>
            <person name="Errbii M."/>
        </authorList>
    </citation>
    <scope>NUCLEOTIDE SEQUENCE [LARGE SCALE GENOMIC DNA]</scope>
    <source>
        <strain evidence="2">Alpha-2009</strain>
        <tissue evidence="2">Whole body</tissue>
    </source>
</reference>
<dbReference type="Proteomes" id="UP001430953">
    <property type="component" value="Unassembled WGS sequence"/>
</dbReference>
<feature type="compositionally biased region" description="Basic and acidic residues" evidence="1">
    <location>
        <begin position="85"/>
        <end position="98"/>
    </location>
</feature>
<organism evidence="2 3">
    <name type="scientific">Cardiocondyla obscurior</name>
    <dbReference type="NCBI Taxonomy" id="286306"/>
    <lineage>
        <taxon>Eukaryota</taxon>
        <taxon>Metazoa</taxon>
        <taxon>Ecdysozoa</taxon>
        <taxon>Arthropoda</taxon>
        <taxon>Hexapoda</taxon>
        <taxon>Insecta</taxon>
        <taxon>Pterygota</taxon>
        <taxon>Neoptera</taxon>
        <taxon>Endopterygota</taxon>
        <taxon>Hymenoptera</taxon>
        <taxon>Apocrita</taxon>
        <taxon>Aculeata</taxon>
        <taxon>Formicoidea</taxon>
        <taxon>Formicidae</taxon>
        <taxon>Myrmicinae</taxon>
        <taxon>Cardiocondyla</taxon>
    </lineage>
</organism>
<proteinExistence type="predicted"/>